<evidence type="ECO:0000256" key="1">
    <source>
        <dbReference type="SAM" id="MobiDB-lite"/>
    </source>
</evidence>
<name>A0A4C2AD77_EUMVA</name>
<feature type="region of interest" description="Disordered" evidence="1">
    <location>
        <begin position="398"/>
        <end position="430"/>
    </location>
</feature>
<feature type="compositionally biased region" description="Basic and acidic residues" evidence="1">
    <location>
        <begin position="120"/>
        <end position="132"/>
    </location>
</feature>
<dbReference type="Proteomes" id="UP000299102">
    <property type="component" value="Unassembled WGS sequence"/>
</dbReference>
<feature type="compositionally biased region" description="Low complexity" evidence="1">
    <location>
        <begin position="400"/>
        <end position="411"/>
    </location>
</feature>
<feature type="compositionally biased region" description="Polar residues" evidence="1">
    <location>
        <begin position="14"/>
        <end position="24"/>
    </location>
</feature>
<dbReference type="EMBL" id="BGZK01002913">
    <property type="protein sequence ID" value="GBP97313.1"/>
    <property type="molecule type" value="Genomic_DNA"/>
</dbReference>
<evidence type="ECO:0000313" key="3">
    <source>
        <dbReference type="Proteomes" id="UP000299102"/>
    </source>
</evidence>
<reference evidence="2 3" key="1">
    <citation type="journal article" date="2019" name="Commun. Biol.">
        <title>The bagworm genome reveals a unique fibroin gene that provides high tensile strength.</title>
        <authorList>
            <person name="Kono N."/>
            <person name="Nakamura H."/>
            <person name="Ohtoshi R."/>
            <person name="Tomita M."/>
            <person name="Numata K."/>
            <person name="Arakawa K."/>
        </authorList>
    </citation>
    <scope>NUCLEOTIDE SEQUENCE [LARGE SCALE GENOMIC DNA]</scope>
</reference>
<evidence type="ECO:0000313" key="2">
    <source>
        <dbReference type="EMBL" id="GBP97313.1"/>
    </source>
</evidence>
<gene>
    <name evidence="2" type="ORF">EVAR_73862_1</name>
</gene>
<accession>A0A4C2AD77</accession>
<organism evidence="2 3">
    <name type="scientific">Eumeta variegata</name>
    <name type="common">Bagworm moth</name>
    <name type="synonym">Eumeta japonica</name>
    <dbReference type="NCBI Taxonomy" id="151549"/>
    <lineage>
        <taxon>Eukaryota</taxon>
        <taxon>Metazoa</taxon>
        <taxon>Ecdysozoa</taxon>
        <taxon>Arthropoda</taxon>
        <taxon>Hexapoda</taxon>
        <taxon>Insecta</taxon>
        <taxon>Pterygota</taxon>
        <taxon>Neoptera</taxon>
        <taxon>Endopterygota</taxon>
        <taxon>Lepidoptera</taxon>
        <taxon>Glossata</taxon>
        <taxon>Ditrysia</taxon>
        <taxon>Tineoidea</taxon>
        <taxon>Psychidae</taxon>
        <taxon>Oiketicinae</taxon>
        <taxon>Eumeta</taxon>
    </lineage>
</organism>
<dbReference type="OrthoDB" id="8019387at2759"/>
<sequence length="430" mass="49229">MQTKADSLEPNMAAVSSSFDSSTYRKSKIPTDFKKQLKILKEPEPENVFKNMFPNFRRSFRDKFLQQQKETAYNPAWFVEVDTPPEPEKNQLQHRDISKENRNDLLVFENENFRPGSRSPIRELHSRREPRNTTRSPVKRNETFKVERLSRFDQQAHKPKPEENAGSIHIEFKNSITPHIPGRMEPVGVAKPMPSQLSYNNYYRKSEISSQFELQQPNNQGSKPIQLGRFQTLVQIKDDKIPITPTTVTTHNRLSTRIQLGNTTSTYLDKKFNSETQSPSFGKRYHSSQLLNESGRKPQPLKQTYFGETPHTAKISQIPINLSSSTSGLRARQAATTNYGSFKYQTPVLFASANSLTVLPASSTTTKTAAAQISTRTTTPAHSATNIYTSSNNNVSYHKQYQQQPRQQQQQTRLAVTGQRRTCSPLKFWR</sequence>
<feature type="region of interest" description="Disordered" evidence="1">
    <location>
        <begin position="1"/>
        <end position="25"/>
    </location>
</feature>
<feature type="region of interest" description="Disordered" evidence="1">
    <location>
        <begin position="112"/>
        <end position="144"/>
    </location>
</feature>
<proteinExistence type="predicted"/>
<dbReference type="AlphaFoldDB" id="A0A4C2AD77"/>
<protein>
    <submittedName>
        <fullName evidence="2">Uncharacterized protein</fullName>
    </submittedName>
</protein>
<comment type="caution">
    <text evidence="2">The sequence shown here is derived from an EMBL/GenBank/DDBJ whole genome shotgun (WGS) entry which is preliminary data.</text>
</comment>
<keyword evidence="3" id="KW-1185">Reference proteome</keyword>